<feature type="compositionally biased region" description="Basic and acidic residues" evidence="1">
    <location>
        <begin position="121"/>
        <end position="163"/>
    </location>
</feature>
<dbReference type="EMBL" id="JACBZD010000001">
    <property type="protein sequence ID" value="NYI04171.1"/>
    <property type="molecule type" value="Genomic_DNA"/>
</dbReference>
<dbReference type="AlphaFoldDB" id="A0A853A020"/>
<evidence type="ECO:0000313" key="2">
    <source>
        <dbReference type="EMBL" id="NYI04171.1"/>
    </source>
</evidence>
<reference evidence="2 3" key="1">
    <citation type="submission" date="2020-07" db="EMBL/GenBank/DDBJ databases">
        <title>Sequencing the genomes of 1000 actinobacteria strains.</title>
        <authorList>
            <person name="Klenk H.-P."/>
        </authorList>
    </citation>
    <scope>NUCLEOTIDE SEQUENCE [LARGE SCALE GENOMIC DNA]</scope>
    <source>
        <strain evidence="2 3">DSM 42178</strain>
    </source>
</reference>
<keyword evidence="3" id="KW-1185">Reference proteome</keyword>
<proteinExistence type="predicted"/>
<feature type="region of interest" description="Disordered" evidence="1">
    <location>
        <begin position="1"/>
        <end position="163"/>
    </location>
</feature>
<dbReference type="RefSeq" id="WP_179813109.1">
    <property type="nucleotide sequence ID" value="NZ_JACBZD010000001.1"/>
</dbReference>
<organism evidence="2 3">
    <name type="scientific">Allostreptomyces psammosilenae</name>
    <dbReference type="NCBI Taxonomy" id="1892865"/>
    <lineage>
        <taxon>Bacteria</taxon>
        <taxon>Bacillati</taxon>
        <taxon>Actinomycetota</taxon>
        <taxon>Actinomycetes</taxon>
        <taxon>Kitasatosporales</taxon>
        <taxon>Streptomycetaceae</taxon>
        <taxon>Allostreptomyces</taxon>
    </lineage>
</organism>
<evidence type="ECO:0000313" key="3">
    <source>
        <dbReference type="Proteomes" id="UP000567795"/>
    </source>
</evidence>
<evidence type="ECO:0000256" key="1">
    <source>
        <dbReference type="SAM" id="MobiDB-lite"/>
    </source>
</evidence>
<protein>
    <submittedName>
        <fullName evidence="2">Uncharacterized protein</fullName>
    </submittedName>
</protein>
<feature type="compositionally biased region" description="Low complexity" evidence="1">
    <location>
        <begin position="33"/>
        <end position="43"/>
    </location>
</feature>
<name>A0A853A020_9ACTN</name>
<comment type="caution">
    <text evidence="2">The sequence shown here is derived from an EMBL/GenBank/DDBJ whole genome shotgun (WGS) entry which is preliminary data.</text>
</comment>
<dbReference type="Proteomes" id="UP000567795">
    <property type="component" value="Unassembled WGS sequence"/>
</dbReference>
<feature type="compositionally biased region" description="Basic and acidic residues" evidence="1">
    <location>
        <begin position="13"/>
        <end position="32"/>
    </location>
</feature>
<accession>A0A853A020</accession>
<gene>
    <name evidence="2" type="ORF">FHU37_001114</name>
</gene>
<sequence>MRRDDEPGGDARSPQEQEQEREREPERRDRAEGAAAEEPPRSAVSGGFLHNMGGDMGDAQMVRPNAPGDSARPDAPGRGGERRAEPSPIGVSGTPNVAGGDDEQQERAGSAGQGPDPAMLAREDEERTGRPVGREIDPGDRETGRGADGETEARLRQKREGGP</sequence>